<evidence type="ECO:0000313" key="2">
    <source>
        <dbReference type="Proteomes" id="UP000818029"/>
    </source>
</evidence>
<dbReference type="AlphaFoldDB" id="A0A1U8P8U7"/>
<dbReference type="PaxDb" id="3635-A0A1U8P8U7"/>
<dbReference type="GeneID" id="107956388"/>
<keyword evidence="2" id="KW-1185">Reference proteome</keyword>
<gene>
    <name evidence="3" type="primary">LOC107956388</name>
</gene>
<evidence type="ECO:0000256" key="1">
    <source>
        <dbReference type="SAM" id="MobiDB-lite"/>
    </source>
</evidence>
<accession>A0A1U8P8U7</accession>
<dbReference type="RefSeq" id="XP_016747565.1">
    <property type="nucleotide sequence ID" value="XM_016892076.1"/>
</dbReference>
<protein>
    <submittedName>
        <fullName evidence="3">Uncharacterized protein</fullName>
    </submittedName>
</protein>
<dbReference type="Proteomes" id="UP000818029">
    <property type="component" value="Chromosome A11"/>
</dbReference>
<dbReference type="PANTHER" id="PTHR15503:SF45">
    <property type="entry name" value="RNA-DIRECTED DNA POLYMERASE HOMOLOG"/>
    <property type="match status" value="1"/>
</dbReference>
<dbReference type="PANTHER" id="PTHR15503">
    <property type="entry name" value="LDOC1 RELATED"/>
    <property type="match status" value="1"/>
</dbReference>
<name>A0A1U8P8U7_GOSHI</name>
<organism evidence="2 3">
    <name type="scientific">Gossypium hirsutum</name>
    <name type="common">Upland cotton</name>
    <name type="synonym">Gossypium mexicanum</name>
    <dbReference type="NCBI Taxonomy" id="3635"/>
    <lineage>
        <taxon>Eukaryota</taxon>
        <taxon>Viridiplantae</taxon>
        <taxon>Streptophyta</taxon>
        <taxon>Embryophyta</taxon>
        <taxon>Tracheophyta</taxon>
        <taxon>Spermatophyta</taxon>
        <taxon>Magnoliopsida</taxon>
        <taxon>eudicotyledons</taxon>
        <taxon>Gunneridae</taxon>
        <taxon>Pentapetalae</taxon>
        <taxon>rosids</taxon>
        <taxon>malvids</taxon>
        <taxon>Malvales</taxon>
        <taxon>Malvaceae</taxon>
        <taxon>Malvoideae</taxon>
        <taxon>Gossypium</taxon>
    </lineage>
</organism>
<dbReference type="InterPro" id="IPR032567">
    <property type="entry name" value="RTL1-rel"/>
</dbReference>
<reference evidence="2" key="1">
    <citation type="journal article" date="2020" name="Nat. Genet.">
        <title>Genomic diversifications of five Gossypium allopolyploid species and their impact on cotton improvement.</title>
        <authorList>
            <person name="Chen Z.J."/>
            <person name="Sreedasyam A."/>
            <person name="Ando A."/>
            <person name="Song Q."/>
            <person name="De Santiago L.M."/>
            <person name="Hulse-Kemp A.M."/>
            <person name="Ding M."/>
            <person name="Ye W."/>
            <person name="Kirkbride R.C."/>
            <person name="Jenkins J."/>
            <person name="Plott C."/>
            <person name="Lovell J."/>
            <person name="Lin Y.M."/>
            <person name="Vaughn R."/>
            <person name="Liu B."/>
            <person name="Simpson S."/>
            <person name="Scheffler B.E."/>
            <person name="Wen L."/>
            <person name="Saski C.A."/>
            <person name="Grover C.E."/>
            <person name="Hu G."/>
            <person name="Conover J.L."/>
            <person name="Carlson J.W."/>
            <person name="Shu S."/>
            <person name="Boston L.B."/>
            <person name="Williams M."/>
            <person name="Peterson D.G."/>
            <person name="McGee K."/>
            <person name="Jones D.C."/>
            <person name="Wendel J.F."/>
            <person name="Stelly D.M."/>
            <person name="Grimwood J."/>
            <person name="Schmutz J."/>
        </authorList>
    </citation>
    <scope>NUCLEOTIDE SEQUENCE [LARGE SCALE GENOMIC DNA]</scope>
    <source>
        <strain evidence="2">cv. TM-1</strain>
    </source>
</reference>
<reference evidence="3" key="2">
    <citation type="submission" date="2025-08" db="UniProtKB">
        <authorList>
            <consortium name="RefSeq"/>
        </authorList>
    </citation>
    <scope>IDENTIFICATION</scope>
</reference>
<feature type="compositionally biased region" description="Polar residues" evidence="1">
    <location>
        <begin position="1"/>
        <end position="11"/>
    </location>
</feature>
<feature type="region of interest" description="Disordered" evidence="1">
    <location>
        <begin position="1"/>
        <end position="43"/>
    </location>
</feature>
<dbReference type="KEGG" id="ghi:107956388"/>
<evidence type="ECO:0000313" key="3">
    <source>
        <dbReference type="RefSeq" id="XP_016747565.1"/>
    </source>
</evidence>
<sequence length="239" mass="25740">MQATGLDTTKQLRGVQQPLKGHGQAKGSNGLGCGQRAPSKGAGYTGVRQPALVYVARHREDGDAPNVITSTFFIYNAPDIGSTHSYIACTVSETLGILVESTTSEVTVLSPLGQSVRVNKLFRDVPLEMVLRIVGDDEVVVAGEHQKYLSNVISTLKAKKLVRKGCKSYLAYLSVSDSGVSSVKDISTVKDFPDFFLDELLGLPSNREVEFAIELLPGIAPVSIALYRMALKELVELKA</sequence>
<proteinExistence type="predicted"/>
<dbReference type="Pfam" id="PF08284">
    <property type="entry name" value="RVP_2"/>
    <property type="match status" value="1"/>
</dbReference>